<dbReference type="EMBL" id="KN657306">
    <property type="protein sequence ID" value="KHN22397.1"/>
    <property type="molecule type" value="Genomic_DNA"/>
</dbReference>
<protein>
    <submittedName>
        <fullName evidence="6">Putative LRR receptor-like serine/threonine-protein kinase MRH1</fullName>
        <ecNumber evidence="6">2.7.11.1</ecNumber>
    </submittedName>
</protein>
<dbReference type="SUPFAM" id="SSF52058">
    <property type="entry name" value="L domain-like"/>
    <property type="match status" value="1"/>
</dbReference>
<dbReference type="PANTHER" id="PTHR48060:SF21">
    <property type="entry name" value="L DOMAIN-LIKE PROTEIN"/>
    <property type="match status" value="1"/>
</dbReference>
<dbReference type="Proteomes" id="UP000053555">
    <property type="component" value="Unassembled WGS sequence"/>
</dbReference>
<dbReference type="Pfam" id="PF08263">
    <property type="entry name" value="LRRNT_2"/>
    <property type="match status" value="1"/>
</dbReference>
<dbReference type="AlphaFoldDB" id="A0A0B2QRT9"/>
<evidence type="ECO:0000256" key="4">
    <source>
        <dbReference type="SAM" id="SignalP"/>
    </source>
</evidence>
<keyword evidence="6" id="KW-0675">Receptor</keyword>
<evidence type="ECO:0000313" key="6">
    <source>
        <dbReference type="EMBL" id="KHN22397.1"/>
    </source>
</evidence>
<dbReference type="GO" id="GO:0004674">
    <property type="term" value="F:protein serine/threonine kinase activity"/>
    <property type="evidence" value="ECO:0007669"/>
    <property type="project" value="UniProtKB-EC"/>
</dbReference>
<keyword evidence="1" id="KW-0433">Leucine-rich repeat</keyword>
<evidence type="ECO:0000256" key="2">
    <source>
        <dbReference type="ARBA" id="ARBA00022729"/>
    </source>
</evidence>
<keyword evidence="6" id="KW-0808">Transferase</keyword>
<keyword evidence="2 4" id="KW-0732">Signal</keyword>
<feature type="signal peptide" evidence="4">
    <location>
        <begin position="1"/>
        <end position="18"/>
    </location>
</feature>
<reference evidence="6" key="1">
    <citation type="submission" date="2014-07" db="EMBL/GenBank/DDBJ databases">
        <title>Identification of a novel salt tolerance gene in wild soybean by whole-genome sequencing.</title>
        <authorList>
            <person name="Lam H.-M."/>
            <person name="Qi X."/>
            <person name="Li M.-W."/>
            <person name="Liu X."/>
            <person name="Xie M."/>
            <person name="Ni M."/>
            <person name="Xu X."/>
        </authorList>
    </citation>
    <scope>NUCLEOTIDE SEQUENCE [LARGE SCALE GENOMIC DNA]</scope>
    <source>
        <tissue evidence="6">Root</tissue>
    </source>
</reference>
<sequence length="160" mass="18274">MVFLQTLFFLLLVVTTFGHSITPRRHHPHSSHSLTTDKSVLLEFRKTIISDPHSSLANWDEAVHVCNFTGVACDKFHNRVTRLILYDNGLVGLLSPVLSNLTGLHYLEIVRSHLFGLIPPEFSNFRRLHSITLEVQFLHLSFPTALCKTLWTFQQLIKTG</sequence>
<proteinExistence type="predicted"/>
<feature type="domain" description="Leucine-rich repeat-containing N-terminal plant-type" evidence="5">
    <location>
        <begin position="35"/>
        <end position="74"/>
    </location>
</feature>
<evidence type="ECO:0000256" key="3">
    <source>
        <dbReference type="ARBA" id="ARBA00022737"/>
    </source>
</evidence>
<dbReference type="EC" id="2.7.11.1" evidence="6"/>
<keyword evidence="6" id="KW-0418">Kinase</keyword>
<dbReference type="PANTHER" id="PTHR48060">
    <property type="entry name" value="DNA DAMAGE-REPAIR/TOLERATION PROTEIN DRT100"/>
    <property type="match status" value="1"/>
</dbReference>
<evidence type="ECO:0000256" key="1">
    <source>
        <dbReference type="ARBA" id="ARBA00022614"/>
    </source>
</evidence>
<evidence type="ECO:0000259" key="5">
    <source>
        <dbReference type="Pfam" id="PF08263"/>
    </source>
</evidence>
<organism evidence="6">
    <name type="scientific">Glycine soja</name>
    <name type="common">Wild soybean</name>
    <dbReference type="NCBI Taxonomy" id="3848"/>
    <lineage>
        <taxon>Eukaryota</taxon>
        <taxon>Viridiplantae</taxon>
        <taxon>Streptophyta</taxon>
        <taxon>Embryophyta</taxon>
        <taxon>Tracheophyta</taxon>
        <taxon>Spermatophyta</taxon>
        <taxon>Magnoliopsida</taxon>
        <taxon>eudicotyledons</taxon>
        <taxon>Gunneridae</taxon>
        <taxon>Pentapetalae</taxon>
        <taxon>rosids</taxon>
        <taxon>fabids</taxon>
        <taxon>Fabales</taxon>
        <taxon>Fabaceae</taxon>
        <taxon>Papilionoideae</taxon>
        <taxon>50 kb inversion clade</taxon>
        <taxon>NPAAA clade</taxon>
        <taxon>indigoferoid/millettioid clade</taxon>
        <taxon>Phaseoleae</taxon>
        <taxon>Glycine</taxon>
        <taxon>Glycine subgen. Soja</taxon>
    </lineage>
</organism>
<name>A0A0B2QRT9_GLYSO</name>
<dbReference type="InterPro" id="IPR032675">
    <property type="entry name" value="LRR_dom_sf"/>
</dbReference>
<gene>
    <name evidence="6" type="ORF">glysoja_024906</name>
</gene>
<keyword evidence="3" id="KW-0677">Repeat</keyword>
<dbReference type="InterPro" id="IPR053211">
    <property type="entry name" value="DNA_repair-toleration"/>
</dbReference>
<accession>A0A0B2QRT9</accession>
<dbReference type="Gene3D" id="3.80.10.10">
    <property type="entry name" value="Ribonuclease Inhibitor"/>
    <property type="match status" value="1"/>
</dbReference>
<dbReference type="InterPro" id="IPR013210">
    <property type="entry name" value="LRR_N_plant-typ"/>
</dbReference>
<feature type="chain" id="PRO_5002074771" evidence="4">
    <location>
        <begin position="19"/>
        <end position="160"/>
    </location>
</feature>